<dbReference type="GO" id="GO:0005829">
    <property type="term" value="C:cytosol"/>
    <property type="evidence" value="ECO:0007669"/>
    <property type="project" value="TreeGrafter"/>
</dbReference>
<dbReference type="InterPro" id="IPR001155">
    <property type="entry name" value="OxRdtase_FMN_N"/>
</dbReference>
<reference evidence="2 3" key="1">
    <citation type="submission" date="2019-08" db="EMBL/GenBank/DDBJ databases">
        <title>Complete genome sequence of Candidatus Uab amorphum.</title>
        <authorList>
            <person name="Shiratori T."/>
            <person name="Suzuki S."/>
            <person name="Kakizawa Y."/>
            <person name="Ishida K."/>
        </authorList>
    </citation>
    <scope>NUCLEOTIDE SEQUENCE [LARGE SCALE GENOMIC DNA]</scope>
    <source>
        <strain evidence="2 3">SRT547</strain>
    </source>
</reference>
<dbReference type="SUPFAM" id="SSF51395">
    <property type="entry name" value="FMN-linked oxidoreductases"/>
    <property type="match status" value="1"/>
</dbReference>
<dbReference type="KEGG" id="uam:UABAM_01466"/>
<dbReference type="Gene3D" id="3.20.20.70">
    <property type="entry name" value="Aldolase class I"/>
    <property type="match status" value="1"/>
</dbReference>
<dbReference type="PANTHER" id="PTHR22893">
    <property type="entry name" value="NADH OXIDOREDUCTASE-RELATED"/>
    <property type="match status" value="1"/>
</dbReference>
<dbReference type="Proteomes" id="UP000326354">
    <property type="component" value="Chromosome"/>
</dbReference>
<dbReference type="InterPro" id="IPR013785">
    <property type="entry name" value="Aldolase_TIM"/>
</dbReference>
<dbReference type="GO" id="GO:0010181">
    <property type="term" value="F:FMN binding"/>
    <property type="evidence" value="ECO:0007669"/>
    <property type="project" value="InterPro"/>
</dbReference>
<name>A0A5S9IM62_UABAM</name>
<evidence type="ECO:0000259" key="1">
    <source>
        <dbReference type="Pfam" id="PF00724"/>
    </source>
</evidence>
<dbReference type="AlphaFoldDB" id="A0A5S9IM62"/>
<feature type="domain" description="NADH:flavin oxidoreductase/NADH oxidase N-terminal" evidence="1">
    <location>
        <begin position="4"/>
        <end position="346"/>
    </location>
</feature>
<evidence type="ECO:0000313" key="3">
    <source>
        <dbReference type="Proteomes" id="UP000326354"/>
    </source>
</evidence>
<evidence type="ECO:0000313" key="2">
    <source>
        <dbReference type="EMBL" id="BBM83115.1"/>
    </source>
</evidence>
<gene>
    <name evidence="2" type="ORF">UABAM_01466</name>
</gene>
<sequence>MQQIFSPVSFGRLKLRNRIAMAPMTRRKAKKDGIPTPEIIEYYRRRAQGEVGLIISEGTGIDSFHAYDTLTVPRFESDEQLEGWKKVVDAIHEEGSAFAPQLWHTGRYAHNPIGPSACEMPPKADGTSRPSVQEMNEHHFAQVINAYIEAAKNAEAIGCDAIEIHGAHGYLLDSFVSPVTNKRQDQYGGSLENRIRFPIEVATAVRGAVSEDFPIIYRFSQWQLADYNQIKFSNPQQLELWVTALKNAGVDILHVSTYDATVPGFPEVDSHKTLCGWARELSGLPCIAVGKVTVSLTFNNAYGEEQDQVASPQPAFDLVENNEADLIAVGRALIANPNWVQIVKRGEWQQLRPFHKDLLKDLV</sequence>
<proteinExistence type="predicted"/>
<organism evidence="2 3">
    <name type="scientific">Uabimicrobium amorphum</name>
    <dbReference type="NCBI Taxonomy" id="2596890"/>
    <lineage>
        <taxon>Bacteria</taxon>
        <taxon>Pseudomonadati</taxon>
        <taxon>Planctomycetota</taxon>
        <taxon>Candidatus Uabimicrobiia</taxon>
        <taxon>Candidatus Uabimicrobiales</taxon>
        <taxon>Candidatus Uabimicrobiaceae</taxon>
        <taxon>Candidatus Uabimicrobium</taxon>
    </lineage>
</organism>
<dbReference type="RefSeq" id="WP_173013176.1">
    <property type="nucleotide sequence ID" value="NZ_AP019860.1"/>
</dbReference>
<dbReference type="PANTHER" id="PTHR22893:SF55">
    <property type="entry name" value="OXIDOREDUCTASE-RELATED"/>
    <property type="match status" value="1"/>
</dbReference>
<dbReference type="InterPro" id="IPR045247">
    <property type="entry name" value="Oye-like"/>
</dbReference>
<dbReference type="EMBL" id="AP019860">
    <property type="protein sequence ID" value="BBM83115.1"/>
    <property type="molecule type" value="Genomic_DNA"/>
</dbReference>
<protein>
    <submittedName>
        <fullName evidence="2">Oxidoreductase</fullName>
    </submittedName>
</protein>
<keyword evidence="3" id="KW-1185">Reference proteome</keyword>
<dbReference type="Pfam" id="PF00724">
    <property type="entry name" value="Oxidored_FMN"/>
    <property type="match status" value="1"/>
</dbReference>
<accession>A0A5S9IM62</accession>
<dbReference type="GO" id="GO:0016491">
    <property type="term" value="F:oxidoreductase activity"/>
    <property type="evidence" value="ECO:0007669"/>
    <property type="project" value="InterPro"/>
</dbReference>